<reference evidence="1" key="1">
    <citation type="submission" date="2018-05" db="EMBL/GenBank/DDBJ databases">
        <title>Draft genome of Mucuna pruriens seed.</title>
        <authorList>
            <person name="Nnadi N.E."/>
            <person name="Vos R."/>
            <person name="Hasami M.H."/>
            <person name="Devisetty U.K."/>
            <person name="Aguiy J.C."/>
        </authorList>
    </citation>
    <scope>NUCLEOTIDE SEQUENCE [LARGE SCALE GENOMIC DNA]</scope>
    <source>
        <strain evidence="1">JCA_2017</strain>
    </source>
</reference>
<keyword evidence="2" id="KW-1185">Reference proteome</keyword>
<dbReference type="Proteomes" id="UP000257109">
    <property type="component" value="Unassembled WGS sequence"/>
</dbReference>
<dbReference type="EMBL" id="QJKJ01013112">
    <property type="protein sequence ID" value="RDX67181.1"/>
    <property type="molecule type" value="Genomic_DNA"/>
</dbReference>
<dbReference type="OrthoDB" id="1304243at2759"/>
<name>A0A371EM99_MUCPR</name>
<proteinExistence type="predicted"/>
<evidence type="ECO:0000313" key="1">
    <source>
        <dbReference type="EMBL" id="RDX67181.1"/>
    </source>
</evidence>
<protein>
    <submittedName>
        <fullName evidence="1">Uncharacterized protein</fullName>
    </submittedName>
</protein>
<accession>A0A371EM99</accession>
<comment type="caution">
    <text evidence="1">The sequence shown here is derived from an EMBL/GenBank/DDBJ whole genome shotgun (WGS) entry which is preliminary data.</text>
</comment>
<sequence length="120" mass="14137">MMHAMPWYAKIYNFLVASTYPQRAFKAYKDKLGSEAKLYIWDDPYLWRICSDQVYSRVQDQVGPPLLSYDSRSRPLRINEDSLKGPRLWAILAHHILTRTHLCLDLRSVQESQDGHKPMK</sequence>
<feature type="non-terminal residue" evidence="1">
    <location>
        <position position="1"/>
    </location>
</feature>
<evidence type="ECO:0000313" key="2">
    <source>
        <dbReference type="Proteomes" id="UP000257109"/>
    </source>
</evidence>
<organism evidence="1 2">
    <name type="scientific">Mucuna pruriens</name>
    <name type="common">Velvet bean</name>
    <name type="synonym">Dolichos pruriens</name>
    <dbReference type="NCBI Taxonomy" id="157652"/>
    <lineage>
        <taxon>Eukaryota</taxon>
        <taxon>Viridiplantae</taxon>
        <taxon>Streptophyta</taxon>
        <taxon>Embryophyta</taxon>
        <taxon>Tracheophyta</taxon>
        <taxon>Spermatophyta</taxon>
        <taxon>Magnoliopsida</taxon>
        <taxon>eudicotyledons</taxon>
        <taxon>Gunneridae</taxon>
        <taxon>Pentapetalae</taxon>
        <taxon>rosids</taxon>
        <taxon>fabids</taxon>
        <taxon>Fabales</taxon>
        <taxon>Fabaceae</taxon>
        <taxon>Papilionoideae</taxon>
        <taxon>50 kb inversion clade</taxon>
        <taxon>NPAAA clade</taxon>
        <taxon>indigoferoid/millettioid clade</taxon>
        <taxon>Phaseoleae</taxon>
        <taxon>Mucuna</taxon>
    </lineage>
</organism>
<dbReference type="AlphaFoldDB" id="A0A371EM99"/>
<gene>
    <name evidence="1" type="ORF">CR513_53972</name>
</gene>